<gene>
    <name evidence="4" type="ORF">IAR55_001654</name>
</gene>
<dbReference type="PANTHER" id="PTHR36853">
    <property type="entry name" value="EXPRESSED PROTEIN"/>
    <property type="match status" value="1"/>
</dbReference>
<dbReference type="Proteomes" id="UP001388673">
    <property type="component" value="Unassembled WGS sequence"/>
</dbReference>
<evidence type="ECO:0000313" key="4">
    <source>
        <dbReference type="EMBL" id="KAK8864406.1"/>
    </source>
</evidence>
<comment type="caution">
    <text evidence="4">The sequence shown here is derived from an EMBL/GenBank/DDBJ whole genome shotgun (WGS) entry which is preliminary data.</text>
</comment>
<sequence>MLLPSLSLLLLPLTLAQSAAQQPLQVYLYPTPTSPSIHNHAHGSSPTLSVDQAKAVLAHHLREGLADFEEIPQDEGMWSHLLGMWNGEQGEGRPRVVVVDGGVDAQDVLPTSLPKQPAFYLEDNTATHYLLEPYLHEAKNLLSHILDAIPALTKSIKDVFDMAGTKAAAVLSHELSCLAALADSIPWLDHSGQYPWEAITISGLKDVPRGDEVWESGRQGVKAGLQAMTTPNSPPLLLIVRPSPSRSLVSRTAPITLMAKSNVTLAEACYTSNETCSDATACNGRGVCSLRGKNSDGECWGCKCRSGYAGVECQKDDYSTPFIILVFSTVLLVSLTVGSIALLSSIGDTKLPSTLTLAIGGTMKRD</sequence>
<evidence type="ECO:0000256" key="1">
    <source>
        <dbReference type="SAM" id="Phobius"/>
    </source>
</evidence>
<feature type="transmembrane region" description="Helical" evidence="1">
    <location>
        <begin position="322"/>
        <end position="343"/>
    </location>
</feature>
<dbReference type="RefSeq" id="XP_066804702.1">
    <property type="nucleotide sequence ID" value="XM_066944779.1"/>
</dbReference>
<feature type="domain" description="Vacuolar sorting protein Vps3844 C-terminal" evidence="3">
    <location>
        <begin position="269"/>
        <end position="356"/>
    </location>
</feature>
<dbReference type="GeneID" id="92178913"/>
<keyword evidence="2" id="KW-0732">Signal</keyword>
<accession>A0AAW0Z2R5</accession>
<evidence type="ECO:0000256" key="2">
    <source>
        <dbReference type="SAM" id="SignalP"/>
    </source>
</evidence>
<proteinExistence type="predicted"/>
<keyword evidence="1" id="KW-1133">Transmembrane helix</keyword>
<dbReference type="Pfam" id="PF12955">
    <property type="entry name" value="Vps3844_C"/>
    <property type="match status" value="1"/>
</dbReference>
<dbReference type="GO" id="GO:0005783">
    <property type="term" value="C:endoplasmic reticulum"/>
    <property type="evidence" value="ECO:0007669"/>
    <property type="project" value="TreeGrafter"/>
</dbReference>
<dbReference type="InterPro" id="IPR024382">
    <property type="entry name" value="Vps3844_C"/>
</dbReference>
<protein>
    <recommendedName>
        <fullName evidence="3">Vacuolar sorting protein Vps3844 C-terminal domain-containing protein</fullName>
    </recommendedName>
</protein>
<dbReference type="KEGG" id="kne:92178913"/>
<dbReference type="InterPro" id="IPR053065">
    <property type="entry name" value="Archenteron_Induction-Rel"/>
</dbReference>
<organism evidence="4 5">
    <name type="scientific">Kwoniella newhampshirensis</name>
    <dbReference type="NCBI Taxonomy" id="1651941"/>
    <lineage>
        <taxon>Eukaryota</taxon>
        <taxon>Fungi</taxon>
        <taxon>Dikarya</taxon>
        <taxon>Basidiomycota</taxon>
        <taxon>Agaricomycotina</taxon>
        <taxon>Tremellomycetes</taxon>
        <taxon>Tremellales</taxon>
        <taxon>Cryptococcaceae</taxon>
        <taxon>Kwoniella</taxon>
    </lineage>
</organism>
<evidence type="ECO:0000259" key="3">
    <source>
        <dbReference type="Pfam" id="PF12955"/>
    </source>
</evidence>
<dbReference type="AlphaFoldDB" id="A0AAW0Z2R5"/>
<dbReference type="PANTHER" id="PTHR36853:SF1">
    <property type="entry name" value="DUF3844 DOMAIN-CONTAINING PROTEIN"/>
    <property type="match status" value="1"/>
</dbReference>
<evidence type="ECO:0000313" key="5">
    <source>
        <dbReference type="Proteomes" id="UP001388673"/>
    </source>
</evidence>
<reference evidence="4 5" key="1">
    <citation type="journal article" date="2024" name="bioRxiv">
        <title>Comparative genomics of Cryptococcus and Kwoniella reveals pathogenesis evolution and contrasting karyotype dynamics via intercentromeric recombination or chromosome fusion.</title>
        <authorList>
            <person name="Coelho M.A."/>
            <person name="David-Palma M."/>
            <person name="Shea T."/>
            <person name="Bowers K."/>
            <person name="McGinley-Smith S."/>
            <person name="Mohammad A.W."/>
            <person name="Gnirke A."/>
            <person name="Yurkov A.M."/>
            <person name="Nowrousian M."/>
            <person name="Sun S."/>
            <person name="Cuomo C.A."/>
            <person name="Heitman J."/>
        </authorList>
    </citation>
    <scope>NUCLEOTIDE SEQUENCE [LARGE SCALE GENOMIC DNA]</scope>
    <source>
        <strain evidence="4 5">CBS 13917</strain>
    </source>
</reference>
<name>A0AAW0Z2R5_9TREE</name>
<feature type="chain" id="PRO_5043429992" description="Vacuolar sorting protein Vps3844 C-terminal domain-containing protein" evidence="2">
    <location>
        <begin position="17"/>
        <end position="366"/>
    </location>
</feature>
<dbReference type="EMBL" id="JBCAWK010000003">
    <property type="protein sequence ID" value="KAK8864406.1"/>
    <property type="molecule type" value="Genomic_DNA"/>
</dbReference>
<keyword evidence="1" id="KW-0472">Membrane</keyword>
<keyword evidence="1" id="KW-0812">Transmembrane</keyword>
<keyword evidence="5" id="KW-1185">Reference proteome</keyword>
<feature type="signal peptide" evidence="2">
    <location>
        <begin position="1"/>
        <end position="16"/>
    </location>
</feature>